<evidence type="ECO:0000259" key="1">
    <source>
        <dbReference type="Pfam" id="PF18894"/>
    </source>
</evidence>
<sequence length="148" mass="16674">MLRKLIACLSLILVMTNSLDAPDVEALAKLIVDEGVVQHVDLNRVRFIRSFNARFRSYARIFGLSRPIREALKTNVCYVVEVNAELFDGLPSAEKIRVVIHELTHIPNGCNGSLRSHRSRSFRTNTHRKARVLAVKLEGSKLDDLNPA</sequence>
<accession>A0A2R6AXX8</accession>
<organism evidence="2 3">
    <name type="scientific">Candidatus Marsarchaeota G2 archaeon ECH_B_SAG-M15</name>
    <dbReference type="NCBI Taxonomy" id="1978162"/>
    <lineage>
        <taxon>Archaea</taxon>
        <taxon>Candidatus Marsarchaeota</taxon>
        <taxon>Candidatus Marsarchaeota group 2</taxon>
    </lineage>
</organism>
<proteinExistence type="predicted"/>
<dbReference type="EMBL" id="NEXJ01000053">
    <property type="protein sequence ID" value="PSN91217.1"/>
    <property type="molecule type" value="Genomic_DNA"/>
</dbReference>
<reference evidence="2 3" key="1">
    <citation type="submission" date="2017-04" db="EMBL/GenBank/DDBJ databases">
        <title>Novel microbial lineages endemic to geothermal iron-oxide mats fill important gaps in the evolutionary history of Archaea.</title>
        <authorList>
            <person name="Jay Z.J."/>
            <person name="Beam J.P."/>
            <person name="Dlakic M."/>
            <person name="Rusch D.B."/>
            <person name="Kozubal M.A."/>
            <person name="Inskeep W.P."/>
        </authorList>
    </citation>
    <scope>NUCLEOTIDE SEQUENCE [LARGE SCALE GENOMIC DNA]</scope>
    <source>
        <strain evidence="2">ECH_B_SAG-M15</strain>
    </source>
</reference>
<dbReference type="Proteomes" id="UP000240490">
    <property type="component" value="Unassembled WGS sequence"/>
</dbReference>
<dbReference type="Pfam" id="PF18894">
    <property type="entry name" value="PhageMetallopep"/>
    <property type="match status" value="1"/>
</dbReference>
<evidence type="ECO:0000313" key="2">
    <source>
        <dbReference type="EMBL" id="PSN91217.1"/>
    </source>
</evidence>
<dbReference type="AlphaFoldDB" id="A0A2R6AXX8"/>
<evidence type="ECO:0000313" key="3">
    <source>
        <dbReference type="Proteomes" id="UP000240490"/>
    </source>
</evidence>
<protein>
    <recommendedName>
        <fullName evidence="1">Putative phage metallopeptidase domain-containing protein</fullName>
    </recommendedName>
</protein>
<dbReference type="InterPro" id="IPR043998">
    <property type="entry name" value="Put_Metallopep"/>
</dbReference>
<comment type="caution">
    <text evidence="2">The sequence shown here is derived from an EMBL/GenBank/DDBJ whole genome shotgun (WGS) entry which is preliminary data.</text>
</comment>
<gene>
    <name evidence="2" type="ORF">B9Q08_03285</name>
</gene>
<feature type="domain" description="Putative phage metallopeptidase" evidence="1">
    <location>
        <begin position="19"/>
        <end position="118"/>
    </location>
</feature>
<name>A0A2R6AXX8_9ARCH</name>